<dbReference type="AlphaFoldDB" id="A0A6P1NVF5"/>
<accession>A0A6P1NVF5</accession>
<keyword evidence="3" id="KW-1185">Reference proteome</keyword>
<dbReference type="KEGG" id="nib:GU926_10400"/>
<proteinExistence type="predicted"/>
<sequence length="62" mass="7099">MAEINVERKKRSGWMWLIILLVLAIIGYALYKYLNEENNTAEYNGAPTSFVLPLSPYYNGSV</sequence>
<evidence type="ECO:0000313" key="3">
    <source>
        <dbReference type="Proteomes" id="UP000464214"/>
    </source>
</evidence>
<evidence type="ECO:0000256" key="1">
    <source>
        <dbReference type="SAM" id="Phobius"/>
    </source>
</evidence>
<organism evidence="2 3">
    <name type="scientific">Nibribacter ruber</name>
    <dbReference type="NCBI Taxonomy" id="2698458"/>
    <lineage>
        <taxon>Bacteria</taxon>
        <taxon>Pseudomonadati</taxon>
        <taxon>Bacteroidota</taxon>
        <taxon>Cytophagia</taxon>
        <taxon>Cytophagales</taxon>
        <taxon>Hymenobacteraceae</taxon>
        <taxon>Nibribacter</taxon>
    </lineage>
</organism>
<name>A0A6P1NVF5_9BACT</name>
<gene>
    <name evidence="2" type="ORF">GU926_10400</name>
</gene>
<reference evidence="2 3" key="1">
    <citation type="submission" date="2020-01" db="EMBL/GenBank/DDBJ databases">
        <authorList>
            <person name="Kim M."/>
        </authorList>
    </citation>
    <scope>NUCLEOTIDE SEQUENCE [LARGE SCALE GENOMIC DNA]</scope>
    <source>
        <strain evidence="2 3">BT10</strain>
    </source>
</reference>
<feature type="transmembrane region" description="Helical" evidence="1">
    <location>
        <begin position="12"/>
        <end position="31"/>
    </location>
</feature>
<keyword evidence="1" id="KW-0472">Membrane</keyword>
<dbReference type="RefSeq" id="WP_160691560.1">
    <property type="nucleotide sequence ID" value="NZ_CP047897.1"/>
</dbReference>
<protein>
    <submittedName>
        <fullName evidence="2">Uncharacterized protein</fullName>
    </submittedName>
</protein>
<keyword evidence="1" id="KW-0812">Transmembrane</keyword>
<evidence type="ECO:0000313" key="2">
    <source>
        <dbReference type="EMBL" id="QHL87816.1"/>
    </source>
</evidence>
<keyword evidence="1" id="KW-1133">Transmembrane helix</keyword>
<dbReference type="Proteomes" id="UP000464214">
    <property type="component" value="Chromosome"/>
</dbReference>
<dbReference type="EMBL" id="CP047897">
    <property type="protein sequence ID" value="QHL87816.1"/>
    <property type="molecule type" value="Genomic_DNA"/>
</dbReference>